<proteinExistence type="predicted"/>
<dbReference type="KEGG" id="fhl:OE105_04410"/>
<protein>
    <submittedName>
        <fullName evidence="1">Uncharacterized protein</fullName>
    </submittedName>
</protein>
<accession>A0A9E8M1S4</accession>
<name>A0A9E8M1S4_9BACI</name>
<dbReference type="EMBL" id="CP106877">
    <property type="protein sequence ID" value="WAA13885.1"/>
    <property type="molecule type" value="Genomic_DNA"/>
</dbReference>
<organism evidence="1 2">
    <name type="scientific">Fervidibacillus halotolerans</name>
    <dbReference type="NCBI Taxonomy" id="2980027"/>
    <lineage>
        <taxon>Bacteria</taxon>
        <taxon>Bacillati</taxon>
        <taxon>Bacillota</taxon>
        <taxon>Bacilli</taxon>
        <taxon>Bacillales</taxon>
        <taxon>Bacillaceae</taxon>
        <taxon>Fervidibacillus</taxon>
    </lineage>
</organism>
<keyword evidence="2" id="KW-1185">Reference proteome</keyword>
<dbReference type="RefSeq" id="WP_275422093.1">
    <property type="nucleotide sequence ID" value="NZ_CP106877.1"/>
</dbReference>
<evidence type="ECO:0000313" key="2">
    <source>
        <dbReference type="Proteomes" id="UP001164726"/>
    </source>
</evidence>
<reference evidence="1" key="1">
    <citation type="submission" date="2022-09" db="EMBL/GenBank/DDBJ databases">
        <title>Complete Genomes of Fervidibacillus albus and Fervidibacillus halotolerans isolated from tidal flat sediments.</title>
        <authorList>
            <person name="Kwon K.K."/>
            <person name="Yang S.-H."/>
            <person name="Park M.J."/>
            <person name="Oh H.-M."/>
        </authorList>
    </citation>
    <scope>NUCLEOTIDE SEQUENCE</scope>
    <source>
        <strain evidence="1">MEBiC13594</strain>
    </source>
</reference>
<sequence length="45" mass="5288">MRRRIYGYRNLKRFLFRVFLECKGKGSFSAANMIVGRMAAVKEDT</sequence>
<dbReference type="AlphaFoldDB" id="A0A9E8M1S4"/>
<gene>
    <name evidence="1" type="ORF">OE105_04410</name>
</gene>
<dbReference type="Proteomes" id="UP001164726">
    <property type="component" value="Chromosome"/>
</dbReference>
<evidence type="ECO:0000313" key="1">
    <source>
        <dbReference type="EMBL" id="WAA13885.1"/>
    </source>
</evidence>